<dbReference type="GO" id="GO:0004143">
    <property type="term" value="F:ATP-dependent diacylglycerol kinase activity"/>
    <property type="evidence" value="ECO:0007669"/>
    <property type="project" value="UniProtKB-EC"/>
</dbReference>
<dbReference type="InterPro" id="IPR000756">
    <property type="entry name" value="Diacylglycerol_kin_accessory"/>
</dbReference>
<keyword evidence="10" id="KW-1185">Reference proteome</keyword>
<evidence type="ECO:0000313" key="10">
    <source>
        <dbReference type="Proteomes" id="UP001530400"/>
    </source>
</evidence>
<dbReference type="SMART" id="SM00045">
    <property type="entry name" value="DAGKa"/>
    <property type="match status" value="1"/>
</dbReference>
<dbReference type="InterPro" id="IPR001206">
    <property type="entry name" value="Diacylglycerol_kinase_cat_dom"/>
</dbReference>
<protein>
    <recommendedName>
        <fullName evidence="6">Diacylglycerol kinase</fullName>
        <shortName evidence="6">DAG kinase</shortName>
        <ecNumber evidence="6">2.7.1.107</ecNumber>
    </recommendedName>
</protein>
<dbReference type="SUPFAM" id="SSF111331">
    <property type="entry name" value="NAD kinase/diacylglycerol kinase-like"/>
    <property type="match status" value="1"/>
</dbReference>
<evidence type="ECO:0000256" key="2">
    <source>
        <dbReference type="ARBA" id="ARBA00022679"/>
    </source>
</evidence>
<evidence type="ECO:0000256" key="4">
    <source>
        <dbReference type="ARBA" id="ARBA00022777"/>
    </source>
</evidence>
<dbReference type="EMBL" id="JALLPJ020000388">
    <property type="protein sequence ID" value="KAL3793607.1"/>
    <property type="molecule type" value="Genomic_DNA"/>
</dbReference>
<comment type="caution">
    <text evidence="9">The sequence shown here is derived from an EMBL/GenBank/DDBJ whole genome shotgun (WGS) entry which is preliminary data.</text>
</comment>
<dbReference type="InterPro" id="IPR017438">
    <property type="entry name" value="ATP-NAD_kinase_N"/>
</dbReference>
<organism evidence="9 10">
    <name type="scientific">Cyclotella atomus</name>
    <dbReference type="NCBI Taxonomy" id="382360"/>
    <lineage>
        <taxon>Eukaryota</taxon>
        <taxon>Sar</taxon>
        <taxon>Stramenopiles</taxon>
        <taxon>Ochrophyta</taxon>
        <taxon>Bacillariophyta</taxon>
        <taxon>Coscinodiscophyceae</taxon>
        <taxon>Thalassiosirophycidae</taxon>
        <taxon>Stephanodiscales</taxon>
        <taxon>Stephanodiscaceae</taxon>
        <taxon>Cyclotella</taxon>
    </lineage>
</organism>
<dbReference type="InterPro" id="IPR037607">
    <property type="entry name" value="DGK"/>
</dbReference>
<dbReference type="Gene3D" id="2.60.200.40">
    <property type="match status" value="1"/>
</dbReference>
<evidence type="ECO:0000256" key="5">
    <source>
        <dbReference type="ARBA" id="ARBA00022840"/>
    </source>
</evidence>
<dbReference type="Gene3D" id="3.40.50.10330">
    <property type="entry name" value="Probable inorganic polyphosphate/atp-NAD kinase, domain 1"/>
    <property type="match status" value="1"/>
</dbReference>
<dbReference type="AlphaFoldDB" id="A0ABD3Q0L8"/>
<evidence type="ECO:0000259" key="8">
    <source>
        <dbReference type="PROSITE" id="PS50146"/>
    </source>
</evidence>
<dbReference type="PANTHER" id="PTHR11255">
    <property type="entry name" value="DIACYLGLYCEROL KINASE"/>
    <property type="match status" value="1"/>
</dbReference>
<dbReference type="GO" id="GO:0005524">
    <property type="term" value="F:ATP binding"/>
    <property type="evidence" value="ECO:0007669"/>
    <property type="project" value="UniProtKB-KW"/>
</dbReference>
<dbReference type="Proteomes" id="UP001530400">
    <property type="component" value="Unassembled WGS sequence"/>
</dbReference>
<keyword evidence="4 6" id="KW-0418">Kinase</keyword>
<feature type="domain" description="DAGKc" evidence="8">
    <location>
        <begin position="187"/>
        <end position="343"/>
    </location>
</feature>
<keyword evidence="2 6" id="KW-0808">Transferase</keyword>
<evidence type="ECO:0000313" key="9">
    <source>
        <dbReference type="EMBL" id="KAL3793607.1"/>
    </source>
</evidence>
<comment type="catalytic activity">
    <reaction evidence="6">
        <text>a 1,2-diacyl-sn-glycerol + ATP = a 1,2-diacyl-sn-glycero-3-phosphate + ADP + H(+)</text>
        <dbReference type="Rhea" id="RHEA:10272"/>
        <dbReference type="ChEBI" id="CHEBI:15378"/>
        <dbReference type="ChEBI" id="CHEBI:17815"/>
        <dbReference type="ChEBI" id="CHEBI:30616"/>
        <dbReference type="ChEBI" id="CHEBI:58608"/>
        <dbReference type="ChEBI" id="CHEBI:456216"/>
        <dbReference type="EC" id="2.7.1.107"/>
    </reaction>
</comment>
<sequence length="664" mass="73284">MSRSPRSNNDKRKTLQHQPSSYESFRNRAVVIDTDLSSSLAPTSFGYDNRLTSTSNAANETINEHDESADEAEEHFELASQSIIAQPEDETSNSLRENLRKSLLPSSETPQRTALQRLLSAVQTAAVTNELLGLLNDSVAKTQELKDQVGSTSTNDNGNIKFQAAVDAITMLNRQKIPTISSHPRNAGEYTIVAFVNSASGGRKGESLFNILQQYLGEEYVVDLKSCGPGNMPEDTLVQYATDPMVRVLACGGDGTCGWIFSSLDKVWLRLLGERSPTSRIHSSKYKDHLPLAIMPLGTGNDLSRQFHWGGKFNESMTKKSMIQSVQNGKLTRLDRWRCIIMPLNALSDEEKACIPSILSGNDNQEAREKFIDELLTAKPEVKAVNNQKSRVQKQNSKVPQIPSTQFFDGVFCNYLSLGFDANIAYLFHHEREAHPERFTSPLKVGYVLLNTYPPAAFLKNKLIYVQKSPTALKAPKLKKRMKILVARKDGELCNLPIPKSCRAVILMNIRSYGGGNHLSKDGSPADGLIEVIFASNLIRTVTSVGMGKVAPFMLLNVAAQTNRVLFRTTSPLHCQVDGEPWLQSEGVIQVKFHARNAILENVTAPPRQCDCMASPENTPVSFTSSEPILASDGASKCSNRTHVTGSLSFASHFEMGEADFRRS</sequence>
<name>A0ABD3Q0L8_9STRA</name>
<accession>A0ABD3Q0L8</accession>
<keyword evidence="5 6" id="KW-0067">ATP-binding</keyword>
<keyword evidence="3 6" id="KW-0547">Nucleotide-binding</keyword>
<dbReference type="InterPro" id="IPR016064">
    <property type="entry name" value="NAD/diacylglycerol_kinase_sf"/>
</dbReference>
<reference evidence="9 10" key="1">
    <citation type="submission" date="2024-10" db="EMBL/GenBank/DDBJ databases">
        <title>Updated reference genomes for cyclostephanoid diatoms.</title>
        <authorList>
            <person name="Roberts W.R."/>
            <person name="Alverson A.J."/>
        </authorList>
    </citation>
    <scope>NUCLEOTIDE SEQUENCE [LARGE SCALE GENOMIC DNA]</scope>
    <source>
        <strain evidence="9 10">AJA010-31</strain>
    </source>
</reference>
<evidence type="ECO:0000256" key="7">
    <source>
        <dbReference type="SAM" id="MobiDB-lite"/>
    </source>
</evidence>
<feature type="region of interest" description="Disordered" evidence="7">
    <location>
        <begin position="1"/>
        <end position="22"/>
    </location>
</feature>
<dbReference type="PROSITE" id="PS50146">
    <property type="entry name" value="DAGK"/>
    <property type="match status" value="1"/>
</dbReference>
<dbReference type="Pfam" id="PF00609">
    <property type="entry name" value="DAGK_acc"/>
    <property type="match status" value="1"/>
</dbReference>
<dbReference type="SMART" id="SM00046">
    <property type="entry name" value="DAGKc"/>
    <property type="match status" value="1"/>
</dbReference>
<comment type="similarity">
    <text evidence="1 6">Belongs to the eukaryotic diacylglycerol kinase family.</text>
</comment>
<evidence type="ECO:0000256" key="1">
    <source>
        <dbReference type="ARBA" id="ARBA00009280"/>
    </source>
</evidence>
<dbReference type="Pfam" id="PF00781">
    <property type="entry name" value="DAGK_cat"/>
    <property type="match status" value="1"/>
</dbReference>
<evidence type="ECO:0000256" key="3">
    <source>
        <dbReference type="ARBA" id="ARBA00022741"/>
    </source>
</evidence>
<evidence type="ECO:0000256" key="6">
    <source>
        <dbReference type="RuleBase" id="RU361128"/>
    </source>
</evidence>
<proteinExistence type="inferred from homology"/>
<gene>
    <name evidence="9" type="ORF">ACHAWO_001656</name>
</gene>
<dbReference type="EC" id="2.7.1.107" evidence="6"/>
<dbReference type="PANTHER" id="PTHR11255:SF80">
    <property type="entry name" value="EYE-SPECIFIC DIACYLGLYCEROL KINASE"/>
    <property type="match status" value="1"/>
</dbReference>